<evidence type="ECO:0000313" key="6">
    <source>
        <dbReference type="EMBL" id="CAB3794361.1"/>
    </source>
</evidence>
<accession>A0A6S7BND9</accession>
<evidence type="ECO:0000256" key="3">
    <source>
        <dbReference type="ARBA" id="ARBA00023163"/>
    </source>
</evidence>
<dbReference type="AlphaFoldDB" id="A0A6S7BND9"/>
<dbReference type="Gene3D" id="1.10.260.40">
    <property type="entry name" value="lambda repressor-like DNA-binding domains"/>
    <property type="match status" value="1"/>
</dbReference>
<keyword evidence="2" id="KW-0238">DNA-binding</keyword>
<dbReference type="SUPFAM" id="SSF53822">
    <property type="entry name" value="Periplasmic binding protein-like I"/>
    <property type="match status" value="1"/>
</dbReference>
<dbReference type="InterPro" id="IPR010982">
    <property type="entry name" value="Lambda_DNA-bd_dom_sf"/>
</dbReference>
<feature type="region of interest" description="Disordered" evidence="4">
    <location>
        <begin position="1"/>
        <end position="75"/>
    </location>
</feature>
<organism evidence="6 7">
    <name type="scientific">Pararobbsia alpina</name>
    <dbReference type="NCBI Taxonomy" id="621374"/>
    <lineage>
        <taxon>Bacteria</taxon>
        <taxon>Pseudomonadati</taxon>
        <taxon>Pseudomonadota</taxon>
        <taxon>Betaproteobacteria</taxon>
        <taxon>Burkholderiales</taxon>
        <taxon>Burkholderiaceae</taxon>
        <taxon>Pararobbsia</taxon>
    </lineage>
</organism>
<proteinExistence type="predicted"/>
<dbReference type="Pfam" id="PF13377">
    <property type="entry name" value="Peripla_BP_3"/>
    <property type="match status" value="1"/>
</dbReference>
<dbReference type="Proteomes" id="UP000494115">
    <property type="component" value="Unassembled WGS sequence"/>
</dbReference>
<keyword evidence="3" id="KW-0804">Transcription</keyword>
<dbReference type="CDD" id="cd01575">
    <property type="entry name" value="PBP1_GntR"/>
    <property type="match status" value="1"/>
</dbReference>
<dbReference type="Pfam" id="PF00356">
    <property type="entry name" value="LacI"/>
    <property type="match status" value="1"/>
</dbReference>
<evidence type="ECO:0000256" key="1">
    <source>
        <dbReference type="ARBA" id="ARBA00023015"/>
    </source>
</evidence>
<dbReference type="InterPro" id="IPR046335">
    <property type="entry name" value="LacI/GalR-like_sensor"/>
</dbReference>
<evidence type="ECO:0000313" key="7">
    <source>
        <dbReference type="Proteomes" id="UP000494115"/>
    </source>
</evidence>
<gene>
    <name evidence="6" type="primary">gntR_2</name>
    <name evidence="6" type="ORF">LMG28138_03678</name>
</gene>
<reference evidence="6 7" key="1">
    <citation type="submission" date="2020-04" db="EMBL/GenBank/DDBJ databases">
        <authorList>
            <person name="De Canck E."/>
        </authorList>
    </citation>
    <scope>NUCLEOTIDE SEQUENCE [LARGE SCALE GENOMIC DNA]</scope>
    <source>
        <strain evidence="6 7">LMG 28138</strain>
    </source>
</reference>
<evidence type="ECO:0000256" key="2">
    <source>
        <dbReference type="ARBA" id="ARBA00023125"/>
    </source>
</evidence>
<evidence type="ECO:0000256" key="4">
    <source>
        <dbReference type="SAM" id="MobiDB-lite"/>
    </source>
</evidence>
<dbReference type="Gene3D" id="3.40.50.2300">
    <property type="match status" value="2"/>
</dbReference>
<dbReference type="PANTHER" id="PTHR30146">
    <property type="entry name" value="LACI-RELATED TRANSCRIPTIONAL REPRESSOR"/>
    <property type="match status" value="1"/>
</dbReference>
<dbReference type="PANTHER" id="PTHR30146:SF33">
    <property type="entry name" value="TRANSCRIPTIONAL REGULATOR"/>
    <property type="match status" value="1"/>
</dbReference>
<dbReference type="PROSITE" id="PS50932">
    <property type="entry name" value="HTH_LACI_2"/>
    <property type="match status" value="1"/>
</dbReference>
<dbReference type="CDD" id="cd01392">
    <property type="entry name" value="HTH_LacI"/>
    <property type="match status" value="1"/>
</dbReference>
<sequence>MKKNLTGAAKPAEWPVNPNAPTTPTVANPDTSAPRHGMATGRRIIGSGGSGDSGSLDEPIVTASPRKPARRRPSGRVTIADVALRAKVSPMTVSRALKSPSQVLPEARTRVEAAVAALGYVPSHAARTLASSRSRVVGVLVPSLSNAVFVETLAGIQDCLGPAGYQFLIGNTNYSPVTQTELLSTYLTHAPDGFLVTGIDESETIRQRLSAARVPVVHMYDLSQTPGEWSVGFSQQMAGFAITNYLLERGYRRPGFVAAQLDPRTMQRRAGFRRALREAGFDCDLEVLTSEPSNVGLGSKLLIQMLERAPDCDAIFCCNDDLALGALFECQRRGIRVPDDIAIAGFNDLPSSAWSTPSITTITTPRYEIGFQAAQLLLQILNGETPKKSRIDVGFTLTRREST</sequence>
<dbReference type="PROSITE" id="PS00356">
    <property type="entry name" value="HTH_LACI_1"/>
    <property type="match status" value="1"/>
</dbReference>
<dbReference type="InterPro" id="IPR028082">
    <property type="entry name" value="Peripla_BP_I"/>
</dbReference>
<dbReference type="GO" id="GO:0003700">
    <property type="term" value="F:DNA-binding transcription factor activity"/>
    <property type="evidence" value="ECO:0007669"/>
    <property type="project" value="TreeGrafter"/>
</dbReference>
<dbReference type="RefSeq" id="WP_246257650.1">
    <property type="nucleotide sequence ID" value="NZ_CADIKM010000019.1"/>
</dbReference>
<dbReference type="SMART" id="SM00354">
    <property type="entry name" value="HTH_LACI"/>
    <property type="match status" value="1"/>
</dbReference>
<feature type="compositionally biased region" description="Low complexity" evidence="4">
    <location>
        <begin position="15"/>
        <end position="29"/>
    </location>
</feature>
<dbReference type="EMBL" id="CADIKM010000019">
    <property type="protein sequence ID" value="CAB3794361.1"/>
    <property type="molecule type" value="Genomic_DNA"/>
</dbReference>
<evidence type="ECO:0000259" key="5">
    <source>
        <dbReference type="PROSITE" id="PS50932"/>
    </source>
</evidence>
<protein>
    <submittedName>
        <fullName evidence="6">HTH-type transcriptional regulator GntR</fullName>
    </submittedName>
</protein>
<keyword evidence="7" id="KW-1185">Reference proteome</keyword>
<name>A0A6S7BND9_9BURK</name>
<dbReference type="GO" id="GO:0000976">
    <property type="term" value="F:transcription cis-regulatory region binding"/>
    <property type="evidence" value="ECO:0007669"/>
    <property type="project" value="TreeGrafter"/>
</dbReference>
<dbReference type="InterPro" id="IPR000843">
    <property type="entry name" value="HTH_LacI"/>
</dbReference>
<feature type="domain" description="HTH lacI-type" evidence="5">
    <location>
        <begin position="77"/>
        <end position="131"/>
    </location>
</feature>
<dbReference type="SUPFAM" id="SSF47413">
    <property type="entry name" value="lambda repressor-like DNA-binding domains"/>
    <property type="match status" value="1"/>
</dbReference>
<keyword evidence="1" id="KW-0805">Transcription regulation</keyword>